<dbReference type="InterPro" id="IPR029044">
    <property type="entry name" value="Nucleotide-diphossugar_trans"/>
</dbReference>
<evidence type="ECO:0000313" key="2">
    <source>
        <dbReference type="Proteomes" id="UP000216074"/>
    </source>
</evidence>
<sequence length="329" mass="37837">MFGMGKLGKFVNVTERAGVQVALSQLLTSVAFSLTSGKGRFALSCSKMQSNAIGRYVSRTYGDVIRDWNQQPETAVPFHKQELIPAWSYWTQGEGDAPDLCKRLFNIHRKQLKECDYHVISADTVDQFVELPGMIFDKRRRGIISEAHFTDILRCALLKQYGGLWVDSTILLTDTVPRTIWDVPFYFAKGCSDNNVYAALSPETSQWECSFLAAQRQSLFFSFLLDMLIRYWSDEDENILYYFLIHQFALVGLHGISVLAQEEKLIPDNNWSYPLLSERLLMKNEYDQSVQIDEKTYCFKLSRTAAYDPRKLEAVLSAVEHGEPIRRKY</sequence>
<gene>
    <name evidence="1" type="ORF">BHAP_0441</name>
</gene>
<dbReference type="EMBL" id="MWWY01000007">
    <property type="protein sequence ID" value="OZG66171.1"/>
    <property type="molecule type" value="Genomic_DNA"/>
</dbReference>
<proteinExistence type="predicted"/>
<accession>A0A261G410</accession>
<dbReference type="Proteomes" id="UP000216074">
    <property type="component" value="Unassembled WGS sequence"/>
</dbReference>
<protein>
    <submittedName>
        <fullName evidence="1">Capsular polysaccharide synthesis protein</fullName>
    </submittedName>
</protein>
<keyword evidence="2" id="KW-1185">Reference proteome</keyword>
<name>A0A261G410_9BIFI</name>
<comment type="caution">
    <text evidence="1">The sequence shown here is derived from an EMBL/GenBank/DDBJ whole genome shotgun (WGS) entry which is preliminary data.</text>
</comment>
<dbReference type="AlphaFoldDB" id="A0A261G410"/>
<dbReference type="Gene3D" id="3.90.550.20">
    <property type="match status" value="1"/>
</dbReference>
<organism evidence="1 2">
    <name type="scientific">Bifidobacterium hapali</name>
    <dbReference type="NCBI Taxonomy" id="1630172"/>
    <lineage>
        <taxon>Bacteria</taxon>
        <taxon>Bacillati</taxon>
        <taxon>Actinomycetota</taxon>
        <taxon>Actinomycetes</taxon>
        <taxon>Bifidobacteriales</taxon>
        <taxon>Bifidobacteriaceae</taxon>
        <taxon>Bifidobacterium</taxon>
    </lineage>
</organism>
<dbReference type="Pfam" id="PF05704">
    <property type="entry name" value="Caps_synth"/>
    <property type="match status" value="1"/>
</dbReference>
<reference evidence="1 2" key="1">
    <citation type="journal article" date="2017" name="BMC Genomics">
        <title>Comparative genomic and phylogenomic analyses of the Bifidobacteriaceae family.</title>
        <authorList>
            <person name="Lugli G.A."/>
            <person name="Milani C."/>
            <person name="Turroni F."/>
            <person name="Duranti S."/>
            <person name="Mancabelli L."/>
            <person name="Mangifesta M."/>
            <person name="Ferrario C."/>
            <person name="Modesto M."/>
            <person name="Mattarelli P."/>
            <person name="Jiri K."/>
            <person name="van Sinderen D."/>
            <person name="Ventura M."/>
        </authorList>
    </citation>
    <scope>NUCLEOTIDE SEQUENCE [LARGE SCALE GENOMIC DNA]</scope>
    <source>
        <strain evidence="1 2">DSM 100202</strain>
    </source>
</reference>
<dbReference type="GO" id="GO:0016757">
    <property type="term" value="F:glycosyltransferase activity"/>
    <property type="evidence" value="ECO:0007669"/>
    <property type="project" value="InterPro"/>
</dbReference>
<dbReference type="SUPFAM" id="SSF53448">
    <property type="entry name" value="Nucleotide-diphospho-sugar transferases"/>
    <property type="match status" value="1"/>
</dbReference>
<dbReference type="InterPro" id="IPR008441">
    <property type="entry name" value="AfumC-like_glycosyl_Trfase"/>
</dbReference>
<evidence type="ECO:0000313" key="1">
    <source>
        <dbReference type="EMBL" id="OZG66171.1"/>
    </source>
</evidence>